<dbReference type="InterPro" id="IPR003811">
    <property type="entry name" value="G3P_acylTferase_PlsY"/>
</dbReference>
<keyword evidence="3 10" id="KW-0808">Transferase</keyword>
<comment type="subunit">
    <text evidence="10">Probably interacts with PlsX.</text>
</comment>
<evidence type="ECO:0000256" key="6">
    <source>
        <dbReference type="ARBA" id="ARBA00023098"/>
    </source>
</evidence>
<dbReference type="Pfam" id="PF02660">
    <property type="entry name" value="G3P_acyltransf"/>
    <property type="match status" value="1"/>
</dbReference>
<keyword evidence="12" id="KW-1185">Reference proteome</keyword>
<keyword evidence="11" id="KW-0012">Acyltransferase</keyword>
<dbReference type="SMART" id="SM01207">
    <property type="entry name" value="G3P_acyltransf"/>
    <property type="match status" value="1"/>
</dbReference>
<dbReference type="Proteomes" id="UP000276417">
    <property type="component" value="Chromosome 1"/>
</dbReference>
<gene>
    <name evidence="10" type="primary">plsY</name>
    <name evidence="11" type="ORF">EHF33_02920</name>
</gene>
<proteinExistence type="inferred from homology"/>
<evidence type="ECO:0000256" key="4">
    <source>
        <dbReference type="ARBA" id="ARBA00022692"/>
    </source>
</evidence>
<dbReference type="KEGG" id="dph:EHF33_02920"/>
<feature type="transmembrane region" description="Helical" evidence="10">
    <location>
        <begin position="107"/>
        <end position="131"/>
    </location>
</feature>
<comment type="subcellular location">
    <subcellularLocation>
        <location evidence="10">Cell membrane</location>
        <topology evidence="10">Multi-pass membrane protein</topology>
    </subcellularLocation>
</comment>
<dbReference type="EMBL" id="CP034183">
    <property type="protein sequence ID" value="AZI41829.1"/>
    <property type="molecule type" value="Genomic_DNA"/>
</dbReference>
<keyword evidence="4 10" id="KW-0812">Transmembrane</keyword>
<evidence type="ECO:0000256" key="3">
    <source>
        <dbReference type="ARBA" id="ARBA00022679"/>
    </source>
</evidence>
<dbReference type="OrthoDB" id="9777124at2"/>
<accession>A0A3G8Y8Z3</accession>
<dbReference type="AlphaFoldDB" id="A0A3G8Y8Z3"/>
<keyword evidence="9 10" id="KW-1208">Phospholipid metabolism</keyword>
<dbReference type="PANTHER" id="PTHR30309">
    <property type="entry name" value="INNER MEMBRANE PROTEIN YGIH"/>
    <property type="match status" value="1"/>
</dbReference>
<comment type="function">
    <text evidence="10">Catalyzes the transfer of an acyl group from acyl-phosphate (acyl-PO(4)) to glycerol-3-phosphate (G3P) to form lysophosphatidic acid (LPA). This enzyme utilizes acyl-phosphate as fatty acyl donor, but not acyl-CoA or acyl-ACP.</text>
</comment>
<evidence type="ECO:0000256" key="9">
    <source>
        <dbReference type="ARBA" id="ARBA00023264"/>
    </source>
</evidence>
<evidence type="ECO:0000256" key="8">
    <source>
        <dbReference type="ARBA" id="ARBA00023209"/>
    </source>
</evidence>
<dbReference type="PANTHER" id="PTHR30309:SF0">
    <property type="entry name" value="GLYCEROL-3-PHOSPHATE ACYLTRANSFERASE-RELATED"/>
    <property type="match status" value="1"/>
</dbReference>
<evidence type="ECO:0000256" key="7">
    <source>
        <dbReference type="ARBA" id="ARBA00023136"/>
    </source>
</evidence>
<feature type="transmembrane region" description="Helical" evidence="10">
    <location>
        <begin position="138"/>
        <end position="155"/>
    </location>
</feature>
<keyword evidence="2 10" id="KW-0444">Lipid biosynthesis</keyword>
<feature type="transmembrane region" description="Helical" evidence="10">
    <location>
        <begin position="78"/>
        <end position="95"/>
    </location>
</feature>
<keyword evidence="1 10" id="KW-1003">Cell membrane</keyword>
<dbReference type="HAMAP" id="MF_01043">
    <property type="entry name" value="PlsY"/>
    <property type="match status" value="1"/>
</dbReference>
<comment type="catalytic activity">
    <reaction evidence="10">
        <text>an acyl phosphate + sn-glycerol 3-phosphate = a 1-acyl-sn-glycero-3-phosphate + phosphate</text>
        <dbReference type="Rhea" id="RHEA:34075"/>
        <dbReference type="ChEBI" id="CHEBI:43474"/>
        <dbReference type="ChEBI" id="CHEBI:57597"/>
        <dbReference type="ChEBI" id="CHEBI:57970"/>
        <dbReference type="ChEBI" id="CHEBI:59918"/>
        <dbReference type="EC" id="2.3.1.275"/>
    </reaction>
</comment>
<dbReference type="RefSeq" id="WP_124867729.1">
    <property type="nucleotide sequence ID" value="NZ_CP034183.1"/>
</dbReference>
<evidence type="ECO:0000256" key="2">
    <source>
        <dbReference type="ARBA" id="ARBA00022516"/>
    </source>
</evidence>
<dbReference type="GO" id="GO:0005886">
    <property type="term" value="C:plasma membrane"/>
    <property type="evidence" value="ECO:0007669"/>
    <property type="project" value="UniProtKB-SubCell"/>
</dbReference>
<protein>
    <recommendedName>
        <fullName evidence="10">Glycerol-3-phosphate acyltransferase</fullName>
    </recommendedName>
    <alternativeName>
        <fullName evidence="10">Acyl-PO4 G3P acyltransferase</fullName>
    </alternativeName>
    <alternativeName>
        <fullName evidence="10">Acyl-phosphate--glycerol-3-phosphate acyltransferase</fullName>
    </alternativeName>
    <alternativeName>
        <fullName evidence="10">G3P acyltransferase</fullName>
        <shortName evidence="10">GPAT</shortName>
        <ecNumber evidence="10">2.3.1.275</ecNumber>
    </alternativeName>
    <alternativeName>
        <fullName evidence="10">Lysophosphatidic acid synthase</fullName>
        <shortName evidence="10">LPA synthase</shortName>
    </alternativeName>
</protein>
<dbReference type="GO" id="GO:0043772">
    <property type="term" value="F:acyl-phosphate glycerol-3-phosphate acyltransferase activity"/>
    <property type="evidence" value="ECO:0007669"/>
    <property type="project" value="UniProtKB-UniRule"/>
</dbReference>
<evidence type="ECO:0000313" key="11">
    <source>
        <dbReference type="EMBL" id="AZI41829.1"/>
    </source>
</evidence>
<reference evidence="11 12" key="1">
    <citation type="submission" date="2018-11" db="EMBL/GenBank/DDBJ databases">
        <title>Deinococcus shelandsis sp. nov., isolated from South Shetland Islands soil of Antarctica.</title>
        <authorList>
            <person name="Tian J."/>
        </authorList>
    </citation>
    <scope>NUCLEOTIDE SEQUENCE [LARGE SCALE GENOMIC DNA]</scope>
    <source>
        <strain evidence="11 12">S14-83T</strain>
    </source>
</reference>
<comment type="pathway">
    <text evidence="10">Lipid metabolism; phospholipid metabolism.</text>
</comment>
<evidence type="ECO:0000313" key="12">
    <source>
        <dbReference type="Proteomes" id="UP000276417"/>
    </source>
</evidence>
<feature type="transmembrane region" description="Helical" evidence="10">
    <location>
        <begin position="161"/>
        <end position="176"/>
    </location>
</feature>
<keyword evidence="7 10" id="KW-0472">Membrane</keyword>
<keyword evidence="8 10" id="KW-0594">Phospholipid biosynthesis</keyword>
<organism evidence="11 12">
    <name type="scientific">Deinococcus psychrotolerans</name>
    <dbReference type="NCBI Taxonomy" id="2489213"/>
    <lineage>
        <taxon>Bacteria</taxon>
        <taxon>Thermotogati</taxon>
        <taxon>Deinococcota</taxon>
        <taxon>Deinococci</taxon>
        <taxon>Deinococcales</taxon>
        <taxon>Deinococcaceae</taxon>
        <taxon>Deinococcus</taxon>
    </lineage>
</organism>
<comment type="similarity">
    <text evidence="10">Belongs to the PlsY family.</text>
</comment>
<keyword evidence="6 10" id="KW-0443">Lipid metabolism</keyword>
<evidence type="ECO:0000256" key="10">
    <source>
        <dbReference type="HAMAP-Rule" id="MF_01043"/>
    </source>
</evidence>
<evidence type="ECO:0000256" key="1">
    <source>
        <dbReference type="ARBA" id="ARBA00022475"/>
    </source>
</evidence>
<dbReference type="NCBIfam" id="TIGR00023">
    <property type="entry name" value="glycerol-3-phosphate 1-O-acyltransferase PlsY"/>
    <property type="match status" value="1"/>
</dbReference>
<dbReference type="UniPathway" id="UPA00085"/>
<evidence type="ECO:0000256" key="5">
    <source>
        <dbReference type="ARBA" id="ARBA00022989"/>
    </source>
</evidence>
<dbReference type="GO" id="GO:0008654">
    <property type="term" value="P:phospholipid biosynthetic process"/>
    <property type="evidence" value="ECO:0007669"/>
    <property type="project" value="UniProtKB-UniRule"/>
</dbReference>
<sequence>MILNTLLALVFAYLLGALPAAAWIARSRGIDIRTVGSGNAGATNVQRTLGWGPGLAVALFDVFKGAAAVWLARWLGLLPEWAAMCGALSILGHNYSPFLGFRGGKGVATSFGTIVAIDPLVGLCVVILGVFTVAITRYVSAGSMIGGAVAVTTAFALGRPWWEVILLLLLCVLAVWQHRENIKRLQEGTERHIGKKGGAAS</sequence>
<name>A0A3G8Y8Z3_9DEIO</name>
<dbReference type="EC" id="2.3.1.275" evidence="10"/>
<keyword evidence="5 10" id="KW-1133">Transmembrane helix</keyword>